<evidence type="ECO:0000313" key="1">
    <source>
        <dbReference type="EMBL" id="MVN33111.1"/>
    </source>
</evidence>
<gene>
    <name evidence="2" type="ORF">C1872_09030</name>
    <name evidence="1" type="ORF">GO726_08010</name>
</gene>
<reference evidence="1 4" key="2">
    <citation type="submission" date="2019-11" db="EMBL/GenBank/DDBJ databases">
        <title>Whole genome shotgun sequencing (WGS) data from Adlercreutzia equolifaciens ResAG-91, Eggerthella lenta MRI-F36, MRI-F37, MRI-F40, ResAG-49, ResAG-88, ResAG-121, ResAG-145, and Gordonibacter sp. ResAG-5, ResAG-26, ResAG-43, ResAG-50, ResAG-59.</title>
        <authorList>
            <person name="Stoll D.A."/>
            <person name="Danylec N."/>
            <person name="Franz C.M.A.P."/>
            <person name="Huch M."/>
        </authorList>
    </citation>
    <scope>NUCLEOTIDE SEQUENCE [LARGE SCALE GENOMIC DNA]</scope>
    <source>
        <strain evidence="1 4">ResAG-88</strain>
    </source>
</reference>
<dbReference type="EMBL" id="WPOM01000012">
    <property type="protein sequence ID" value="MVN33111.1"/>
    <property type="molecule type" value="Genomic_DNA"/>
</dbReference>
<organism evidence="2 3">
    <name type="scientific">Eggerthella lenta</name>
    <name type="common">Eubacterium lentum</name>
    <dbReference type="NCBI Taxonomy" id="84112"/>
    <lineage>
        <taxon>Bacteria</taxon>
        <taxon>Bacillati</taxon>
        <taxon>Actinomycetota</taxon>
        <taxon>Coriobacteriia</taxon>
        <taxon>Eggerthellales</taxon>
        <taxon>Eggerthellaceae</taxon>
        <taxon>Eggerthella</taxon>
    </lineage>
</organism>
<name>A0A369MTN4_EGGLN</name>
<dbReference type="EMBL" id="PPTX01000012">
    <property type="protein sequence ID" value="RDB79147.1"/>
    <property type="molecule type" value="Genomic_DNA"/>
</dbReference>
<comment type="caution">
    <text evidence="2">The sequence shown here is derived from an EMBL/GenBank/DDBJ whole genome shotgun (WGS) entry which is preliminary data.</text>
</comment>
<dbReference type="AlphaFoldDB" id="A0A369MTN4"/>
<accession>A0A369MTN4</accession>
<proteinExistence type="predicted"/>
<dbReference type="Proteomes" id="UP000253752">
    <property type="component" value="Unassembled WGS sequence"/>
</dbReference>
<sequence>MLPDESSAGLAMAAGLAAAMAGAEGPRYVEAPDGTRILFFERSNISHDEGCDVARIVLSGCFSINGDMLLDRRGEPVEGGFEAMFDGPGDPVSAWAWLAEAVDDGVREKFEAVFGSTFSEDGLRMDIGPEAFLLFSDSNCWCAFDDEDDSELLFDL</sequence>
<dbReference type="Proteomes" id="UP000436429">
    <property type="component" value="Unassembled WGS sequence"/>
</dbReference>
<evidence type="ECO:0000313" key="2">
    <source>
        <dbReference type="EMBL" id="RDB79147.1"/>
    </source>
</evidence>
<dbReference type="GeneID" id="69511204"/>
<protein>
    <submittedName>
        <fullName evidence="2">Uncharacterized protein</fullName>
    </submittedName>
</protein>
<reference evidence="2 3" key="1">
    <citation type="journal article" date="2018" name="Elife">
        <title>Discovery and characterization of a prevalent human gut bacterial enzyme sufficient for the inactivation of a family of plant toxins.</title>
        <authorList>
            <person name="Koppel N."/>
            <person name="Bisanz J.E."/>
            <person name="Pandelia M.E."/>
            <person name="Turnbaugh P.J."/>
            <person name="Balskus E.P."/>
        </authorList>
    </citation>
    <scope>NUCLEOTIDE SEQUENCE [LARGE SCALE GENOMIC DNA]</scope>
    <source>
        <strain evidence="2 3">MR1 #12</strain>
    </source>
</reference>
<evidence type="ECO:0000313" key="3">
    <source>
        <dbReference type="Proteomes" id="UP000253752"/>
    </source>
</evidence>
<dbReference type="RefSeq" id="WP_009609283.1">
    <property type="nucleotide sequence ID" value="NZ_CABHNG010000001.1"/>
</dbReference>
<evidence type="ECO:0000313" key="4">
    <source>
        <dbReference type="Proteomes" id="UP000436429"/>
    </source>
</evidence>